<dbReference type="Proteomes" id="UP001331761">
    <property type="component" value="Unassembled WGS sequence"/>
</dbReference>
<feature type="non-terminal residue" evidence="1">
    <location>
        <position position="1"/>
    </location>
</feature>
<keyword evidence="2" id="KW-1185">Reference proteome</keyword>
<name>A0AAN8IUW1_TRICO</name>
<evidence type="ECO:0000313" key="2">
    <source>
        <dbReference type="Proteomes" id="UP001331761"/>
    </source>
</evidence>
<proteinExistence type="predicted"/>
<protein>
    <submittedName>
        <fullName evidence="1">Uncharacterized protein</fullName>
    </submittedName>
</protein>
<organism evidence="1 2">
    <name type="scientific">Trichostrongylus colubriformis</name>
    <name type="common">Black scour worm</name>
    <dbReference type="NCBI Taxonomy" id="6319"/>
    <lineage>
        <taxon>Eukaryota</taxon>
        <taxon>Metazoa</taxon>
        <taxon>Ecdysozoa</taxon>
        <taxon>Nematoda</taxon>
        <taxon>Chromadorea</taxon>
        <taxon>Rhabditida</taxon>
        <taxon>Rhabditina</taxon>
        <taxon>Rhabditomorpha</taxon>
        <taxon>Strongyloidea</taxon>
        <taxon>Trichostrongylidae</taxon>
        <taxon>Trichostrongylus</taxon>
    </lineage>
</organism>
<sequence>REYLSAVLEGRVPRASPYGPPPCVCGGRITAFVSYFGFKFCRPLRVQQKEVRANCHELLHLLFSFDRLLSWMSGNPDYRDFGDDTTPPFLLWLPVCSSDSLHSLHYFNFSYVGNCNRQVRDDLLPRPALSLEVIVLDLVLSFYELIAEI</sequence>
<accession>A0AAN8IUW1</accession>
<gene>
    <name evidence="1" type="ORF">GCK32_021540</name>
</gene>
<dbReference type="EMBL" id="WIXE01005087">
    <property type="protein sequence ID" value="KAK5982457.1"/>
    <property type="molecule type" value="Genomic_DNA"/>
</dbReference>
<evidence type="ECO:0000313" key="1">
    <source>
        <dbReference type="EMBL" id="KAK5982457.1"/>
    </source>
</evidence>
<reference evidence="1 2" key="1">
    <citation type="submission" date="2019-10" db="EMBL/GenBank/DDBJ databases">
        <title>Assembly and Annotation for the nematode Trichostrongylus colubriformis.</title>
        <authorList>
            <person name="Martin J."/>
        </authorList>
    </citation>
    <scope>NUCLEOTIDE SEQUENCE [LARGE SCALE GENOMIC DNA]</scope>
    <source>
        <strain evidence="1">G859</strain>
        <tissue evidence="1">Whole worm</tissue>
    </source>
</reference>
<comment type="caution">
    <text evidence="1">The sequence shown here is derived from an EMBL/GenBank/DDBJ whole genome shotgun (WGS) entry which is preliminary data.</text>
</comment>
<dbReference type="AlphaFoldDB" id="A0AAN8IUW1"/>